<keyword evidence="10" id="KW-0614">Plasmid</keyword>
<feature type="transmembrane region" description="Helical" evidence="7">
    <location>
        <begin position="273"/>
        <end position="297"/>
    </location>
</feature>
<dbReference type="NCBIfam" id="TIGR01194">
    <property type="entry name" value="cyc_pep_trnsptr"/>
    <property type="match status" value="1"/>
</dbReference>
<dbReference type="Proteomes" id="UP000077405">
    <property type="component" value="Plasmid pYZ1"/>
</dbReference>
<evidence type="ECO:0000259" key="9">
    <source>
        <dbReference type="PROSITE" id="PS50929"/>
    </source>
</evidence>
<dbReference type="Gene3D" id="1.20.1560.10">
    <property type="entry name" value="ABC transporter type 1, transmembrane domain"/>
    <property type="match status" value="1"/>
</dbReference>
<dbReference type="OrthoDB" id="9760776at2"/>
<dbReference type="PROSITE" id="PS50893">
    <property type="entry name" value="ABC_TRANSPORTER_2"/>
    <property type="match status" value="1"/>
</dbReference>
<dbReference type="AlphaFoldDB" id="A0A2R4VQ43"/>
<dbReference type="Pfam" id="PF00005">
    <property type="entry name" value="ABC_tran"/>
    <property type="match status" value="1"/>
</dbReference>
<feature type="domain" description="ABC transmembrane type-1" evidence="9">
    <location>
        <begin position="14"/>
        <end position="299"/>
    </location>
</feature>
<gene>
    <name evidence="10" type="ORF">A6A40_15855</name>
</gene>
<reference evidence="10 11" key="1">
    <citation type="submission" date="2018-04" db="EMBL/GenBank/DDBJ databases">
        <title>Complete genome sequence of the nitrogen-fixing bacterium Azospirillum humicireducens type strain SgZ-5.</title>
        <authorList>
            <person name="Yu Z."/>
        </authorList>
    </citation>
    <scope>NUCLEOTIDE SEQUENCE [LARGE SCALE GENOMIC DNA]</scope>
    <source>
        <strain evidence="10 11">SgZ-5</strain>
        <plasmid evidence="10 11">pYZ1</plasmid>
    </source>
</reference>
<dbReference type="InterPro" id="IPR027417">
    <property type="entry name" value="P-loop_NTPase"/>
</dbReference>
<comment type="subcellular location">
    <subcellularLocation>
        <location evidence="1">Cell membrane</location>
        <topology evidence="1">Multi-pass membrane protein</topology>
    </subcellularLocation>
</comment>
<dbReference type="EMBL" id="CP028902">
    <property type="protein sequence ID" value="AWB06563.1"/>
    <property type="molecule type" value="Genomic_DNA"/>
</dbReference>
<dbReference type="InterPro" id="IPR003439">
    <property type="entry name" value="ABC_transporter-like_ATP-bd"/>
</dbReference>
<dbReference type="GO" id="GO:0015833">
    <property type="term" value="P:peptide transport"/>
    <property type="evidence" value="ECO:0007669"/>
    <property type="project" value="InterPro"/>
</dbReference>
<dbReference type="SMART" id="SM00382">
    <property type="entry name" value="AAA"/>
    <property type="match status" value="1"/>
</dbReference>
<evidence type="ECO:0000256" key="6">
    <source>
        <dbReference type="ARBA" id="ARBA00023136"/>
    </source>
</evidence>
<evidence type="ECO:0000313" key="11">
    <source>
        <dbReference type="Proteomes" id="UP000077405"/>
    </source>
</evidence>
<dbReference type="InterPro" id="IPR039421">
    <property type="entry name" value="Type_1_exporter"/>
</dbReference>
<dbReference type="InterPro" id="IPR036640">
    <property type="entry name" value="ABC1_TM_sf"/>
</dbReference>
<dbReference type="InterPro" id="IPR011527">
    <property type="entry name" value="ABC1_TM_dom"/>
</dbReference>
<dbReference type="KEGG" id="ahu:A6A40_15855"/>
<dbReference type="SUPFAM" id="SSF90123">
    <property type="entry name" value="ABC transporter transmembrane region"/>
    <property type="match status" value="1"/>
</dbReference>
<keyword evidence="6 7" id="KW-0472">Membrane</keyword>
<keyword evidence="5 7" id="KW-1133">Transmembrane helix</keyword>
<dbReference type="SUPFAM" id="SSF52540">
    <property type="entry name" value="P-loop containing nucleoside triphosphate hydrolases"/>
    <property type="match status" value="1"/>
</dbReference>
<dbReference type="GO" id="GO:0005524">
    <property type="term" value="F:ATP binding"/>
    <property type="evidence" value="ECO:0007669"/>
    <property type="project" value="UniProtKB-KW"/>
</dbReference>
<evidence type="ECO:0000259" key="8">
    <source>
        <dbReference type="PROSITE" id="PS50893"/>
    </source>
</evidence>
<evidence type="ECO:0000313" key="10">
    <source>
        <dbReference type="EMBL" id="AWB06563.1"/>
    </source>
</evidence>
<keyword evidence="2 7" id="KW-0812">Transmembrane</keyword>
<dbReference type="RefSeq" id="WP_108546873.1">
    <property type="nucleotide sequence ID" value="NZ_CP028902.1"/>
</dbReference>
<feature type="domain" description="ABC transporter" evidence="8">
    <location>
        <begin position="336"/>
        <end position="551"/>
    </location>
</feature>
<feature type="transmembrane region" description="Helical" evidence="7">
    <location>
        <begin position="129"/>
        <end position="152"/>
    </location>
</feature>
<dbReference type="GO" id="GO:0005886">
    <property type="term" value="C:plasma membrane"/>
    <property type="evidence" value="ECO:0007669"/>
    <property type="project" value="UniProtKB-SubCell"/>
</dbReference>
<evidence type="ECO:0000256" key="5">
    <source>
        <dbReference type="ARBA" id="ARBA00022989"/>
    </source>
</evidence>
<dbReference type="Gene3D" id="3.40.50.300">
    <property type="entry name" value="P-loop containing nucleotide triphosphate hydrolases"/>
    <property type="match status" value="1"/>
</dbReference>
<geneLocation type="plasmid" evidence="10 11">
    <name>pYZ1</name>
</geneLocation>
<feature type="transmembrane region" description="Helical" evidence="7">
    <location>
        <begin position="237"/>
        <end position="261"/>
    </location>
</feature>
<organism evidence="10 11">
    <name type="scientific">Azospirillum humicireducens</name>
    <dbReference type="NCBI Taxonomy" id="1226968"/>
    <lineage>
        <taxon>Bacteria</taxon>
        <taxon>Pseudomonadati</taxon>
        <taxon>Pseudomonadota</taxon>
        <taxon>Alphaproteobacteria</taxon>
        <taxon>Rhodospirillales</taxon>
        <taxon>Azospirillaceae</taxon>
        <taxon>Azospirillum</taxon>
    </lineage>
</organism>
<proteinExistence type="predicted"/>
<evidence type="ECO:0000256" key="7">
    <source>
        <dbReference type="SAM" id="Phobius"/>
    </source>
</evidence>
<dbReference type="GO" id="GO:0016887">
    <property type="term" value="F:ATP hydrolysis activity"/>
    <property type="evidence" value="ECO:0007669"/>
    <property type="project" value="InterPro"/>
</dbReference>
<dbReference type="PANTHER" id="PTHR24221:SF654">
    <property type="entry name" value="ATP-BINDING CASSETTE SUB-FAMILY B MEMBER 6"/>
    <property type="match status" value="1"/>
</dbReference>
<keyword evidence="4" id="KW-0067">ATP-binding</keyword>
<dbReference type="GO" id="GO:1904680">
    <property type="term" value="F:peptide transmembrane transporter activity"/>
    <property type="evidence" value="ECO:0007669"/>
    <property type="project" value="InterPro"/>
</dbReference>
<dbReference type="CDD" id="cd03228">
    <property type="entry name" value="ABCC_MRP_Like"/>
    <property type="match status" value="1"/>
</dbReference>
<evidence type="ECO:0000256" key="2">
    <source>
        <dbReference type="ARBA" id="ARBA00022692"/>
    </source>
</evidence>
<evidence type="ECO:0000256" key="1">
    <source>
        <dbReference type="ARBA" id="ARBA00004651"/>
    </source>
</evidence>
<dbReference type="InterPro" id="IPR005898">
    <property type="entry name" value="Cyc_pep_transpt_SyrD/YojI"/>
</dbReference>
<name>A0A2R4VQ43_9PROT</name>
<dbReference type="InterPro" id="IPR003593">
    <property type="entry name" value="AAA+_ATPase"/>
</dbReference>
<keyword evidence="3" id="KW-0547">Nucleotide-binding</keyword>
<feature type="transmembrane region" description="Helical" evidence="7">
    <location>
        <begin position="20"/>
        <end position="44"/>
    </location>
</feature>
<dbReference type="PROSITE" id="PS50929">
    <property type="entry name" value="ABC_TM1F"/>
    <property type="match status" value="1"/>
</dbReference>
<accession>A0A2R4VQ43</accession>
<dbReference type="GO" id="GO:0034040">
    <property type="term" value="F:ATPase-coupled lipid transmembrane transporter activity"/>
    <property type="evidence" value="ECO:0007669"/>
    <property type="project" value="TreeGrafter"/>
</dbReference>
<keyword evidence="11" id="KW-1185">Reference proteome</keyword>
<protein>
    <submittedName>
        <fullName evidence="10">Cyclic peptide transporter</fullName>
    </submittedName>
</protein>
<dbReference type="FunFam" id="3.40.50.300:FF:001035">
    <property type="entry name" value="ABC transporter ATP-binding protein YojI"/>
    <property type="match status" value="1"/>
</dbReference>
<evidence type="ECO:0000256" key="3">
    <source>
        <dbReference type="ARBA" id="ARBA00022741"/>
    </source>
</evidence>
<dbReference type="Pfam" id="PF00664">
    <property type="entry name" value="ABC_membrane"/>
    <property type="match status" value="1"/>
</dbReference>
<evidence type="ECO:0000256" key="4">
    <source>
        <dbReference type="ARBA" id="ARBA00022840"/>
    </source>
</evidence>
<sequence>MPTPPPTSFSAPLQLLRPFWPLLTAATLLGVLGGLGVTGLLATINRILHADESPGAGLLLAFAGLCALTLTGSVLSDIGTNRIGQTVIARLRKELGDRILTAPIDQLERYRSHRLIPVLTHDVDTISDFAFALAPLAVSLSVTLGSLCYLAVLSSPMFLATAAAILIGSAVQYAARVRGIEGFQEARTHEDDLQKHYRSLAEGAKELRINRPRRLRLQSDTLRRTIDRICDIQIRSITLFVVAKGFGSTLFFIVIGVALGIDMLWPSTDRGTLSGFVLVLLYMKGPLEHLIGTLPIVSRAQVAFRRISDLSAEFASPEPHLLMEDGAGPPATIGSLELRNARYVYPPAGPEVEPFVLGPVSLRIGRGEILFIVGENGCGKTTLIKMLLGLYPPHEGEILLDGRPVTPETRDDYRQLFTTIFSDYFLFDDLIPASGSVPEDARPYLERLEIAHKVSVVDGVFSTTDLSTGQRKRLALLQAWTEKRPVLVFDEWAADQDPTFRRIFYTDLLPSLKALGKTIIVISHDDRYFDAADHLLRLTGGKVVEDRQPAL</sequence>
<dbReference type="PANTHER" id="PTHR24221">
    <property type="entry name" value="ATP-BINDING CASSETTE SUB-FAMILY B"/>
    <property type="match status" value="1"/>
</dbReference>
<feature type="transmembrane region" description="Helical" evidence="7">
    <location>
        <begin position="56"/>
        <end position="75"/>
    </location>
</feature>
<dbReference type="GO" id="GO:0140359">
    <property type="term" value="F:ABC-type transporter activity"/>
    <property type="evidence" value="ECO:0007669"/>
    <property type="project" value="InterPro"/>
</dbReference>